<feature type="repeat" description="WD" evidence="3">
    <location>
        <begin position="319"/>
        <end position="358"/>
    </location>
</feature>
<dbReference type="PROSITE" id="PS50082">
    <property type="entry name" value="WD_REPEATS_2"/>
    <property type="match status" value="2"/>
</dbReference>
<dbReference type="SUPFAM" id="SSF50978">
    <property type="entry name" value="WD40 repeat-like"/>
    <property type="match status" value="1"/>
</dbReference>
<dbReference type="PRINTS" id="PR00320">
    <property type="entry name" value="GPROTEINBRPT"/>
</dbReference>
<dbReference type="OMA" id="MARIMNC"/>
<keyword evidence="1 3" id="KW-0853">WD repeat</keyword>
<dbReference type="InterPro" id="IPR036322">
    <property type="entry name" value="WD40_repeat_dom_sf"/>
</dbReference>
<dbReference type="InterPro" id="IPR000719">
    <property type="entry name" value="Prot_kinase_dom"/>
</dbReference>
<keyword evidence="6" id="KW-1185">Reference proteome</keyword>
<dbReference type="Gene3D" id="1.10.510.10">
    <property type="entry name" value="Transferase(Phosphotransferase) domain 1"/>
    <property type="match status" value="1"/>
</dbReference>
<dbReference type="InterPro" id="IPR015943">
    <property type="entry name" value="WD40/YVTN_repeat-like_dom_sf"/>
</dbReference>
<organism evidence="5 6">
    <name type="scientific">Asparagus officinalis</name>
    <name type="common">Garden asparagus</name>
    <dbReference type="NCBI Taxonomy" id="4686"/>
    <lineage>
        <taxon>Eukaryota</taxon>
        <taxon>Viridiplantae</taxon>
        <taxon>Streptophyta</taxon>
        <taxon>Embryophyta</taxon>
        <taxon>Tracheophyta</taxon>
        <taxon>Spermatophyta</taxon>
        <taxon>Magnoliopsida</taxon>
        <taxon>Liliopsida</taxon>
        <taxon>Asparagales</taxon>
        <taxon>Asparagaceae</taxon>
        <taxon>Asparagoideae</taxon>
        <taxon>Asparagus</taxon>
    </lineage>
</organism>
<dbReference type="Proteomes" id="UP000243459">
    <property type="component" value="Chromosome 4"/>
</dbReference>
<evidence type="ECO:0000256" key="3">
    <source>
        <dbReference type="PROSITE-ProRule" id="PRU00221"/>
    </source>
</evidence>
<feature type="domain" description="Protein kinase" evidence="4">
    <location>
        <begin position="1"/>
        <end position="226"/>
    </location>
</feature>
<name>A0A5P1F6U8_ASPOF</name>
<dbReference type="Gene3D" id="2.130.10.10">
    <property type="entry name" value="YVTN repeat-like/Quinoprotein amine dehydrogenase"/>
    <property type="match status" value="2"/>
</dbReference>
<dbReference type="EMBL" id="CM007384">
    <property type="protein sequence ID" value="ONK73137.1"/>
    <property type="molecule type" value="Genomic_DNA"/>
</dbReference>
<feature type="repeat" description="WD" evidence="3">
    <location>
        <begin position="449"/>
        <end position="488"/>
    </location>
</feature>
<dbReference type="InterPro" id="IPR001680">
    <property type="entry name" value="WD40_rpt"/>
</dbReference>
<dbReference type="Pfam" id="PF00400">
    <property type="entry name" value="WD40"/>
    <property type="match status" value="3"/>
</dbReference>
<proteinExistence type="predicted"/>
<protein>
    <recommendedName>
        <fullName evidence="4">Protein kinase domain-containing protein</fullName>
    </recommendedName>
</protein>
<sequence>MSADEETSSLFLVCERFNQTLTGVLNEEGRWRLGLETAEKFGLGMLVMELCEVVMNFHSRGVVFGCLGLDCFSFDMYGHYLLDLNNVLVKSKILYKEIEYFDKAQGCLSPEVFLALHGGNFSFDRGSDVWSLGCMLSMIIIGDAELATELFEDSKCLLLKGNSEMFADSCLSQYEVWREKVTSKLEALLTGTKLDPLFPVLSSCLQYHIESRSKVRDIWYCIRRHFGAVPTDNVTCDEIKEKESKYELVSCLFIGSMGYVPKVTGGVTQQLDDAIVSENVSEVGLAGSRATNADKLQQEEVDGDSAKSLLDGTFQFDVLQGHHDCITSLAVGGGYLFSSSFDKTVGVWSLQDFSHIKSLKGHEHRVMAMVVVDEPEPLCISGDNGSGIFLWRIGTSVGEELVQKWYEHNDWRYSGIHSLAISGEYLYSGSGDKSIKAWSLQDYSLVCTMTGHNSTVSSLAVANGVLYSGSWDGTIRLWCLSDHSLLSVLGDDTKGAIVPILSLSVNRHFLVSAYENGSIKIWKDDAFVRSVQIQDGPVLAVHMNMQWLFTGGWNRSINVQELTENELQIDIKPVASITCDSVIASLISWRGKLFAGFSNKEIKVFYYGTK</sequence>
<dbReference type="PANTHER" id="PTHR44489:SF11">
    <property type="entry name" value="WD REPEAT DOMAIN 86"/>
    <property type="match status" value="1"/>
</dbReference>
<dbReference type="SMART" id="SM00320">
    <property type="entry name" value="WD40"/>
    <property type="match status" value="6"/>
</dbReference>
<keyword evidence="2" id="KW-0677">Repeat</keyword>
<dbReference type="InterPro" id="IPR011009">
    <property type="entry name" value="Kinase-like_dom_sf"/>
</dbReference>
<dbReference type="InterPro" id="IPR044715">
    <property type="entry name" value="WDR86-like"/>
</dbReference>
<dbReference type="Gramene" id="ONK73137">
    <property type="protein sequence ID" value="ONK73137"/>
    <property type="gene ID" value="A4U43_C04F27630"/>
</dbReference>
<dbReference type="PANTHER" id="PTHR44489">
    <property type="match status" value="1"/>
</dbReference>
<reference evidence="6" key="1">
    <citation type="journal article" date="2017" name="Nat. Commun.">
        <title>The asparagus genome sheds light on the origin and evolution of a young Y chromosome.</title>
        <authorList>
            <person name="Harkess A."/>
            <person name="Zhou J."/>
            <person name="Xu C."/>
            <person name="Bowers J.E."/>
            <person name="Van der Hulst R."/>
            <person name="Ayyampalayam S."/>
            <person name="Mercati F."/>
            <person name="Riccardi P."/>
            <person name="McKain M.R."/>
            <person name="Kakrana A."/>
            <person name="Tang H."/>
            <person name="Ray J."/>
            <person name="Groenendijk J."/>
            <person name="Arikit S."/>
            <person name="Mathioni S.M."/>
            <person name="Nakano M."/>
            <person name="Shan H."/>
            <person name="Telgmann-Rauber A."/>
            <person name="Kanno A."/>
            <person name="Yue Z."/>
            <person name="Chen H."/>
            <person name="Li W."/>
            <person name="Chen Y."/>
            <person name="Xu X."/>
            <person name="Zhang Y."/>
            <person name="Luo S."/>
            <person name="Chen H."/>
            <person name="Gao J."/>
            <person name="Mao Z."/>
            <person name="Pires J.C."/>
            <person name="Luo M."/>
            <person name="Kudrna D."/>
            <person name="Wing R.A."/>
            <person name="Meyers B.C."/>
            <person name="Yi K."/>
            <person name="Kong H."/>
            <person name="Lavrijsen P."/>
            <person name="Sunseri F."/>
            <person name="Falavigna A."/>
            <person name="Ye Y."/>
            <person name="Leebens-Mack J.H."/>
            <person name="Chen G."/>
        </authorList>
    </citation>
    <scope>NUCLEOTIDE SEQUENCE [LARGE SCALE GENOMIC DNA]</scope>
    <source>
        <strain evidence="6">cv. DH0086</strain>
    </source>
</reference>
<evidence type="ECO:0000256" key="2">
    <source>
        <dbReference type="ARBA" id="ARBA00022737"/>
    </source>
</evidence>
<dbReference type="SUPFAM" id="SSF56112">
    <property type="entry name" value="Protein kinase-like (PK-like)"/>
    <property type="match status" value="1"/>
</dbReference>
<dbReference type="AlphaFoldDB" id="A0A5P1F6U8"/>
<dbReference type="GO" id="GO:0005524">
    <property type="term" value="F:ATP binding"/>
    <property type="evidence" value="ECO:0007669"/>
    <property type="project" value="InterPro"/>
</dbReference>
<evidence type="ECO:0000313" key="5">
    <source>
        <dbReference type="EMBL" id="ONK73137.1"/>
    </source>
</evidence>
<gene>
    <name evidence="5" type="ORF">A4U43_C04F27630</name>
</gene>
<dbReference type="PROSITE" id="PS50294">
    <property type="entry name" value="WD_REPEATS_REGION"/>
    <property type="match status" value="1"/>
</dbReference>
<dbReference type="InterPro" id="IPR020472">
    <property type="entry name" value="WD40_PAC1"/>
</dbReference>
<evidence type="ECO:0000313" key="6">
    <source>
        <dbReference type="Proteomes" id="UP000243459"/>
    </source>
</evidence>
<dbReference type="GO" id="GO:0004672">
    <property type="term" value="F:protein kinase activity"/>
    <property type="evidence" value="ECO:0007669"/>
    <property type="project" value="InterPro"/>
</dbReference>
<evidence type="ECO:0000256" key="1">
    <source>
        <dbReference type="ARBA" id="ARBA00022574"/>
    </source>
</evidence>
<accession>A0A5P1F6U8</accession>
<evidence type="ECO:0000259" key="4">
    <source>
        <dbReference type="PROSITE" id="PS50011"/>
    </source>
</evidence>
<dbReference type="PROSITE" id="PS50011">
    <property type="entry name" value="PROTEIN_KINASE_DOM"/>
    <property type="match status" value="1"/>
</dbReference>